<name>A0A2K1J9M5_PHYPA</name>
<sequence>MITGHKLLKPIDMIDAPEKAKTDEGQAGEFGGEGASRQQELPTIQRRDSESPLNASATEKQSEPECAKRFLERISREQLSELDAGKKVWAYLERLEWTTKARDEESYQRAKQVIDARMDSKIIFNNFVDRLPFSAEPLKFAVRISDASAIWLSKSGDMVTSLNPNAMTTFRVLWDSGKSGSGCGGCSATVSCIVECLFRNSFTEYLRNRSTSHAGEGDGSCRKSWRNAYNGK</sequence>
<proteinExistence type="predicted"/>
<dbReference type="Proteomes" id="UP000006727">
    <property type="component" value="Chromosome 16"/>
</dbReference>
<reference evidence="3" key="3">
    <citation type="submission" date="2020-12" db="UniProtKB">
        <authorList>
            <consortium name="EnsemblPlants"/>
        </authorList>
    </citation>
    <scope>IDENTIFICATION</scope>
</reference>
<dbReference type="Gramene" id="Pp3c16_22301V3.1">
    <property type="protein sequence ID" value="Pp3c16_22301V3.1"/>
    <property type="gene ID" value="Pp3c16_22301"/>
</dbReference>
<evidence type="ECO:0000313" key="3">
    <source>
        <dbReference type="EnsemblPlants" id="Pp3c16_22301V3.1"/>
    </source>
</evidence>
<reference evidence="2 4" key="2">
    <citation type="journal article" date="2018" name="Plant J.">
        <title>The Physcomitrella patens chromosome-scale assembly reveals moss genome structure and evolution.</title>
        <authorList>
            <person name="Lang D."/>
            <person name="Ullrich K.K."/>
            <person name="Murat F."/>
            <person name="Fuchs J."/>
            <person name="Jenkins J."/>
            <person name="Haas F.B."/>
            <person name="Piednoel M."/>
            <person name="Gundlach H."/>
            <person name="Van Bel M."/>
            <person name="Meyberg R."/>
            <person name="Vives C."/>
            <person name="Morata J."/>
            <person name="Symeonidi A."/>
            <person name="Hiss M."/>
            <person name="Muchero W."/>
            <person name="Kamisugi Y."/>
            <person name="Saleh O."/>
            <person name="Blanc G."/>
            <person name="Decker E.L."/>
            <person name="van Gessel N."/>
            <person name="Grimwood J."/>
            <person name="Hayes R.D."/>
            <person name="Graham S.W."/>
            <person name="Gunter L.E."/>
            <person name="McDaniel S.F."/>
            <person name="Hoernstein S.N.W."/>
            <person name="Larsson A."/>
            <person name="Li F.W."/>
            <person name="Perroud P.F."/>
            <person name="Phillips J."/>
            <person name="Ranjan P."/>
            <person name="Rokshar D.S."/>
            <person name="Rothfels C.J."/>
            <person name="Schneider L."/>
            <person name="Shu S."/>
            <person name="Stevenson D.W."/>
            <person name="Thummler F."/>
            <person name="Tillich M."/>
            <person name="Villarreal Aguilar J.C."/>
            <person name="Widiez T."/>
            <person name="Wong G.K."/>
            <person name="Wymore A."/>
            <person name="Zhang Y."/>
            <person name="Zimmer A.D."/>
            <person name="Quatrano R.S."/>
            <person name="Mayer K.F.X."/>
            <person name="Goodstein D."/>
            <person name="Casacuberta J.M."/>
            <person name="Vandepoele K."/>
            <person name="Reski R."/>
            <person name="Cuming A.C."/>
            <person name="Tuskan G.A."/>
            <person name="Maumus F."/>
            <person name="Salse J."/>
            <person name="Schmutz J."/>
            <person name="Rensing S.A."/>
        </authorList>
    </citation>
    <scope>NUCLEOTIDE SEQUENCE [LARGE SCALE GENOMIC DNA]</scope>
    <source>
        <strain evidence="3 4">cv. Gransden 2004</strain>
    </source>
</reference>
<evidence type="ECO:0000313" key="2">
    <source>
        <dbReference type="EMBL" id="PNR38232.1"/>
    </source>
</evidence>
<protein>
    <submittedName>
        <fullName evidence="2 3">Uncharacterized protein</fullName>
    </submittedName>
</protein>
<feature type="region of interest" description="Disordered" evidence="1">
    <location>
        <begin position="211"/>
        <end position="232"/>
    </location>
</feature>
<organism evidence="2">
    <name type="scientific">Physcomitrium patens</name>
    <name type="common">Spreading-leaved earth moss</name>
    <name type="synonym">Physcomitrella patens</name>
    <dbReference type="NCBI Taxonomy" id="3218"/>
    <lineage>
        <taxon>Eukaryota</taxon>
        <taxon>Viridiplantae</taxon>
        <taxon>Streptophyta</taxon>
        <taxon>Embryophyta</taxon>
        <taxon>Bryophyta</taxon>
        <taxon>Bryophytina</taxon>
        <taxon>Bryopsida</taxon>
        <taxon>Funariidae</taxon>
        <taxon>Funariales</taxon>
        <taxon>Funariaceae</taxon>
        <taxon>Physcomitrium</taxon>
    </lineage>
</organism>
<reference evidence="2 4" key="1">
    <citation type="journal article" date="2008" name="Science">
        <title>The Physcomitrella genome reveals evolutionary insights into the conquest of land by plants.</title>
        <authorList>
            <person name="Rensing S."/>
            <person name="Lang D."/>
            <person name="Zimmer A."/>
            <person name="Terry A."/>
            <person name="Salamov A."/>
            <person name="Shapiro H."/>
            <person name="Nishiyama T."/>
            <person name="Perroud P.-F."/>
            <person name="Lindquist E."/>
            <person name="Kamisugi Y."/>
            <person name="Tanahashi T."/>
            <person name="Sakakibara K."/>
            <person name="Fujita T."/>
            <person name="Oishi K."/>
            <person name="Shin-I T."/>
            <person name="Kuroki Y."/>
            <person name="Toyoda A."/>
            <person name="Suzuki Y."/>
            <person name="Hashimoto A."/>
            <person name="Yamaguchi K."/>
            <person name="Sugano A."/>
            <person name="Kohara Y."/>
            <person name="Fujiyama A."/>
            <person name="Anterola A."/>
            <person name="Aoki S."/>
            <person name="Ashton N."/>
            <person name="Barbazuk W.B."/>
            <person name="Barker E."/>
            <person name="Bennetzen J."/>
            <person name="Bezanilla M."/>
            <person name="Blankenship R."/>
            <person name="Cho S.H."/>
            <person name="Dutcher S."/>
            <person name="Estelle M."/>
            <person name="Fawcett J.A."/>
            <person name="Gundlach H."/>
            <person name="Hanada K."/>
            <person name="Heyl A."/>
            <person name="Hicks K.A."/>
            <person name="Hugh J."/>
            <person name="Lohr M."/>
            <person name="Mayer K."/>
            <person name="Melkozernov A."/>
            <person name="Murata T."/>
            <person name="Nelson D."/>
            <person name="Pils B."/>
            <person name="Prigge M."/>
            <person name="Reiss B."/>
            <person name="Renner T."/>
            <person name="Rombauts S."/>
            <person name="Rushton P."/>
            <person name="Sanderfoot A."/>
            <person name="Schween G."/>
            <person name="Shiu S.-H."/>
            <person name="Stueber K."/>
            <person name="Theodoulou F.L."/>
            <person name="Tu H."/>
            <person name="Van de Peer Y."/>
            <person name="Verrier P.J."/>
            <person name="Waters E."/>
            <person name="Wood A."/>
            <person name="Yang L."/>
            <person name="Cove D."/>
            <person name="Cuming A."/>
            <person name="Hasebe M."/>
            <person name="Lucas S."/>
            <person name="Mishler D.B."/>
            <person name="Reski R."/>
            <person name="Grigoriev I."/>
            <person name="Quatrano R.S."/>
            <person name="Boore J.L."/>
        </authorList>
    </citation>
    <scope>NUCLEOTIDE SEQUENCE [LARGE SCALE GENOMIC DNA]</scope>
    <source>
        <strain evidence="3 4">cv. Gransden 2004</strain>
    </source>
</reference>
<dbReference type="AlphaFoldDB" id="A0A2K1J9M5"/>
<evidence type="ECO:0000256" key="1">
    <source>
        <dbReference type="SAM" id="MobiDB-lite"/>
    </source>
</evidence>
<gene>
    <name evidence="2" type="ORF">PHYPA_021343</name>
</gene>
<feature type="region of interest" description="Disordered" evidence="1">
    <location>
        <begin position="1"/>
        <end position="65"/>
    </location>
</feature>
<dbReference type="InParanoid" id="A0A2K1J9M5"/>
<evidence type="ECO:0000313" key="4">
    <source>
        <dbReference type="Proteomes" id="UP000006727"/>
    </source>
</evidence>
<dbReference type="EMBL" id="ABEU02000016">
    <property type="protein sequence ID" value="PNR38232.1"/>
    <property type="molecule type" value="Genomic_DNA"/>
</dbReference>
<accession>A0A2K1J9M5</accession>
<keyword evidence="4" id="KW-1185">Reference proteome</keyword>
<dbReference type="PaxDb" id="3218-PP1S4_168V6.1"/>
<dbReference type="EnsemblPlants" id="Pp3c16_22301V3.1">
    <property type="protein sequence ID" value="Pp3c16_22301V3.1"/>
    <property type="gene ID" value="Pp3c16_22301"/>
</dbReference>